<dbReference type="AlphaFoldDB" id="T0K2A8"/>
<dbReference type="Proteomes" id="UP000015523">
    <property type="component" value="Unassembled WGS sequence"/>
</dbReference>
<keyword evidence="3" id="KW-1185">Reference proteome</keyword>
<accession>T0K2A8</accession>
<dbReference type="PATRIC" id="fig|1346791.3.peg.3499"/>
<name>T0K2A8_9SPHN</name>
<feature type="transmembrane region" description="Helical" evidence="1">
    <location>
        <begin position="6"/>
        <end position="23"/>
    </location>
</feature>
<proteinExistence type="predicted"/>
<evidence type="ECO:0000256" key="1">
    <source>
        <dbReference type="SAM" id="Phobius"/>
    </source>
</evidence>
<keyword evidence="1" id="KW-1133">Transmembrane helix</keyword>
<keyword evidence="1" id="KW-0812">Transmembrane</keyword>
<evidence type="ECO:0000313" key="2">
    <source>
        <dbReference type="EMBL" id="EQB30664.1"/>
    </source>
</evidence>
<gene>
    <name evidence="2" type="ORF">M529_18145</name>
</gene>
<sequence length="63" mass="6775">MVTMLAIWGMAFAGVFCLARAAVDFREKRYVLCALGLISGGIILLTPIPTHAVKIDLPTASNR</sequence>
<protein>
    <submittedName>
        <fullName evidence="2">Uncharacterized protein</fullName>
    </submittedName>
</protein>
<organism evidence="2 3">
    <name type="scientific">Sphingobium ummariense RL-3</name>
    <dbReference type="NCBI Taxonomy" id="1346791"/>
    <lineage>
        <taxon>Bacteria</taxon>
        <taxon>Pseudomonadati</taxon>
        <taxon>Pseudomonadota</taxon>
        <taxon>Alphaproteobacteria</taxon>
        <taxon>Sphingomonadales</taxon>
        <taxon>Sphingomonadaceae</taxon>
        <taxon>Sphingobium</taxon>
    </lineage>
</organism>
<evidence type="ECO:0000313" key="3">
    <source>
        <dbReference type="Proteomes" id="UP000015523"/>
    </source>
</evidence>
<keyword evidence="1" id="KW-0472">Membrane</keyword>
<feature type="transmembrane region" description="Helical" evidence="1">
    <location>
        <begin position="30"/>
        <end position="48"/>
    </location>
</feature>
<reference evidence="2 3" key="1">
    <citation type="journal article" date="2013" name="Genome Announc.">
        <title>Draft Genome Sequence of Sphingobium ummariense Strain RL-3, a Hexachlorocyclohexane-Degrading Bacterium.</title>
        <authorList>
            <person name="Kohli P."/>
            <person name="Dua A."/>
            <person name="Sangwan N."/>
            <person name="Oldach P."/>
            <person name="Khurana J.P."/>
            <person name="Lal R."/>
        </authorList>
    </citation>
    <scope>NUCLEOTIDE SEQUENCE [LARGE SCALE GENOMIC DNA]</scope>
    <source>
        <strain evidence="2 3">RL-3</strain>
    </source>
</reference>
<dbReference type="STRING" id="1346791.M529_18145"/>
<dbReference type="EMBL" id="AUWY01000118">
    <property type="protein sequence ID" value="EQB30664.1"/>
    <property type="molecule type" value="Genomic_DNA"/>
</dbReference>
<comment type="caution">
    <text evidence="2">The sequence shown here is derived from an EMBL/GenBank/DDBJ whole genome shotgun (WGS) entry which is preliminary data.</text>
</comment>